<comment type="subcellular location">
    <subcellularLocation>
        <location evidence="1">Nucleus</location>
    </subcellularLocation>
</comment>
<evidence type="ECO:0000256" key="4">
    <source>
        <dbReference type="ARBA" id="ARBA00022771"/>
    </source>
</evidence>
<feature type="compositionally biased region" description="Polar residues" evidence="9">
    <location>
        <begin position="136"/>
        <end position="156"/>
    </location>
</feature>
<feature type="region of interest" description="Disordered" evidence="9">
    <location>
        <begin position="496"/>
        <end position="602"/>
    </location>
</feature>
<dbReference type="Pfam" id="PF12171">
    <property type="entry name" value="zf-C2H2_jaz"/>
    <property type="match status" value="1"/>
</dbReference>
<feature type="domain" description="C2H2-type" evidence="10">
    <location>
        <begin position="30"/>
        <end position="52"/>
    </location>
</feature>
<dbReference type="EMBL" id="JASPKY010000023">
    <property type="protein sequence ID" value="KAK9752145.1"/>
    <property type="molecule type" value="Genomic_DNA"/>
</dbReference>
<feature type="compositionally biased region" description="Low complexity" evidence="9">
    <location>
        <begin position="347"/>
        <end position="360"/>
    </location>
</feature>
<dbReference type="SUPFAM" id="SSF57667">
    <property type="entry name" value="beta-beta-alpha zinc fingers"/>
    <property type="match status" value="3"/>
</dbReference>
<dbReference type="PROSITE" id="PS50157">
    <property type="entry name" value="ZINC_FINGER_C2H2_2"/>
    <property type="match status" value="6"/>
</dbReference>
<dbReference type="Gene3D" id="3.30.160.60">
    <property type="entry name" value="Classic Zinc Finger"/>
    <property type="match status" value="5"/>
</dbReference>
<keyword evidence="12" id="KW-1185">Reference proteome</keyword>
<comment type="caution">
    <text evidence="11">The sequence shown here is derived from an EMBL/GenBank/DDBJ whole genome shotgun (WGS) entry which is preliminary data.</text>
</comment>
<keyword evidence="4 8" id="KW-0863">Zinc-finger</keyword>
<dbReference type="InterPro" id="IPR013087">
    <property type="entry name" value="Znf_C2H2_type"/>
</dbReference>
<dbReference type="Proteomes" id="UP001458880">
    <property type="component" value="Unassembled WGS sequence"/>
</dbReference>
<dbReference type="GO" id="GO:0010468">
    <property type="term" value="P:regulation of gene expression"/>
    <property type="evidence" value="ECO:0007669"/>
    <property type="project" value="TreeGrafter"/>
</dbReference>
<evidence type="ECO:0000256" key="2">
    <source>
        <dbReference type="ARBA" id="ARBA00022723"/>
    </source>
</evidence>
<evidence type="ECO:0000313" key="11">
    <source>
        <dbReference type="EMBL" id="KAK9752145.1"/>
    </source>
</evidence>
<feature type="region of interest" description="Disordered" evidence="9">
    <location>
        <begin position="436"/>
        <end position="465"/>
    </location>
</feature>
<feature type="region of interest" description="Disordered" evidence="9">
    <location>
        <begin position="220"/>
        <end position="248"/>
    </location>
</feature>
<proteinExistence type="predicted"/>
<name>A0AAW1N0V6_POPJA</name>
<evidence type="ECO:0000313" key="12">
    <source>
        <dbReference type="Proteomes" id="UP001458880"/>
    </source>
</evidence>
<organism evidence="11 12">
    <name type="scientific">Popillia japonica</name>
    <name type="common">Japanese beetle</name>
    <dbReference type="NCBI Taxonomy" id="7064"/>
    <lineage>
        <taxon>Eukaryota</taxon>
        <taxon>Metazoa</taxon>
        <taxon>Ecdysozoa</taxon>
        <taxon>Arthropoda</taxon>
        <taxon>Hexapoda</taxon>
        <taxon>Insecta</taxon>
        <taxon>Pterygota</taxon>
        <taxon>Neoptera</taxon>
        <taxon>Endopterygota</taxon>
        <taxon>Coleoptera</taxon>
        <taxon>Polyphaga</taxon>
        <taxon>Scarabaeiformia</taxon>
        <taxon>Scarabaeidae</taxon>
        <taxon>Rutelinae</taxon>
        <taxon>Popillia</taxon>
    </lineage>
</organism>
<accession>A0AAW1N0V6</accession>
<feature type="domain" description="C2H2-type" evidence="10">
    <location>
        <begin position="889"/>
        <end position="916"/>
    </location>
</feature>
<dbReference type="AlphaFoldDB" id="A0AAW1N0V6"/>
<reference evidence="11 12" key="1">
    <citation type="journal article" date="2024" name="BMC Genomics">
        <title>De novo assembly and annotation of Popillia japonica's genome with initial clues to its potential as an invasive pest.</title>
        <authorList>
            <person name="Cucini C."/>
            <person name="Boschi S."/>
            <person name="Funari R."/>
            <person name="Cardaioli E."/>
            <person name="Iannotti N."/>
            <person name="Marturano G."/>
            <person name="Paoli F."/>
            <person name="Bruttini M."/>
            <person name="Carapelli A."/>
            <person name="Frati F."/>
            <person name="Nardi F."/>
        </authorList>
    </citation>
    <scope>NUCLEOTIDE SEQUENCE [LARGE SCALE GENOMIC DNA]</scope>
    <source>
        <strain evidence="11">DMR45628</strain>
    </source>
</reference>
<feature type="region of interest" description="Disordered" evidence="9">
    <location>
        <begin position="64"/>
        <end position="156"/>
    </location>
</feature>
<dbReference type="GO" id="GO:0005634">
    <property type="term" value="C:nucleus"/>
    <property type="evidence" value="ECO:0007669"/>
    <property type="project" value="UniProtKB-SubCell"/>
</dbReference>
<dbReference type="InterPro" id="IPR050331">
    <property type="entry name" value="Zinc_finger"/>
</dbReference>
<feature type="compositionally biased region" description="Low complexity" evidence="9">
    <location>
        <begin position="7"/>
        <end position="25"/>
    </location>
</feature>
<feature type="compositionally biased region" description="Basic and acidic residues" evidence="9">
    <location>
        <begin position="518"/>
        <end position="527"/>
    </location>
</feature>
<dbReference type="InterPro" id="IPR036236">
    <property type="entry name" value="Znf_C2H2_sf"/>
</dbReference>
<dbReference type="FunFam" id="3.30.160.60:FF:000100">
    <property type="entry name" value="Zinc finger 45-like"/>
    <property type="match status" value="1"/>
</dbReference>
<feature type="compositionally biased region" description="Pro residues" evidence="9">
    <location>
        <begin position="235"/>
        <end position="245"/>
    </location>
</feature>
<gene>
    <name evidence="11" type="ORF">QE152_g4509</name>
</gene>
<keyword evidence="5" id="KW-0862">Zinc</keyword>
<evidence type="ECO:0000256" key="9">
    <source>
        <dbReference type="SAM" id="MobiDB-lite"/>
    </source>
</evidence>
<dbReference type="Pfam" id="PF00096">
    <property type="entry name" value="zf-C2H2"/>
    <property type="match status" value="1"/>
</dbReference>
<feature type="domain" description="C2H2-type" evidence="10">
    <location>
        <begin position="470"/>
        <end position="499"/>
    </location>
</feature>
<dbReference type="PANTHER" id="PTHR16515">
    <property type="entry name" value="PR DOMAIN ZINC FINGER PROTEIN"/>
    <property type="match status" value="1"/>
</dbReference>
<feature type="domain" description="C2H2-type" evidence="10">
    <location>
        <begin position="832"/>
        <end position="860"/>
    </location>
</feature>
<keyword evidence="3" id="KW-0677">Repeat</keyword>
<evidence type="ECO:0000256" key="6">
    <source>
        <dbReference type="ARBA" id="ARBA00023125"/>
    </source>
</evidence>
<feature type="compositionally biased region" description="Polar residues" evidence="9">
    <location>
        <begin position="115"/>
        <end position="128"/>
    </location>
</feature>
<protein>
    <submittedName>
        <fullName evidence="11">Zinc-finger double-stranded RNA-binding</fullName>
    </submittedName>
</protein>
<evidence type="ECO:0000256" key="5">
    <source>
        <dbReference type="ARBA" id="ARBA00022833"/>
    </source>
</evidence>
<feature type="region of interest" description="Disordered" evidence="9">
    <location>
        <begin position="335"/>
        <end position="363"/>
    </location>
</feature>
<keyword evidence="6" id="KW-0238">DNA-binding</keyword>
<keyword evidence="2" id="KW-0479">Metal-binding</keyword>
<sequence>MANNNVQQHYQTAAQQQGQHDQQQGNSSAYHCKECGIYLNSAQSLEVHLQYHKENLLNKWATQAATSGQHNNTEETNNNTKSSHQIKREFIPNTIAAAADSSDSTTMKKSPDYANRSTPETNNANNTGFGHPPTPQSYHSASSPYQNPENSSFSPGFQNFQIKQERASPTQHFQQSFYSENFFNMDNSQNSNMGYNHEYPVHKIGSQNSAFRYHPYQQQHYERNNQSQVTSSSPAYPPQPTPSPSPKQCDKCGYVCESATQLIEHLNVAHPPTPAPHSMSAYQNFMFGNTEIKVEDDAQSEILDLDSHKVHQVYSEEEKRQQQNGELTHNPHSVSAMLNQWPHPGTPQQQQNQQNSPQQQKMYVQDHQRMYMPEQKMYPNGMQEKMFQEKLFSSHQVPNEFMQNGVTTTSQENAMNQPPQGYRPFEMAPQATPPVITSTQVPVGPPQTAPPPSTKSTNWKSNEARRPKTYNCTACNKWFTSSGHLKRHYNTTLHKNAVKSSGQPDPASLPISAHHHPARDQNNREDQTSNSPNDEPKEDPLALPFERPPSIPGLLQQPPNGPYDRQPAPNIHHPSIGHGGLTNMPGSPPNGEAGPSATANMDSRGLLSLNTTHHHTNNNSPHGFIPPLSLNTTHHHTNNNSPHGFIPPPMMPMENNQFQMYPNGAAPHVTQVTINNLNITGEEAILPHQYSTVTTSQPLPSFAQFQAHRYGLVLSYNGANANVGGTGPVTAPYSYYSDPYDTPESRALIFRQEDDYKLTVLTVQDPSMEGDPYSPPHNNNNLDLSATDGELKMELKYETPASPEKAHIKRDYEENSSPQISSTVNVKQSSVHKCYDCDKVFNKSCYLTQHNKTFHSGDKPFKCSRCGKRFSCENQYQEHHSKHAGEKPHKCDLCPKQFNHKTDLRRHMCLHTGQKPYACDTCGKGFIRKDHMLKHCDTHARRPHSKLSSVR</sequence>
<dbReference type="GO" id="GO:0008270">
    <property type="term" value="F:zinc ion binding"/>
    <property type="evidence" value="ECO:0007669"/>
    <property type="project" value="UniProtKB-KW"/>
</dbReference>
<evidence type="ECO:0000256" key="7">
    <source>
        <dbReference type="ARBA" id="ARBA00023242"/>
    </source>
</evidence>
<dbReference type="GO" id="GO:0003677">
    <property type="term" value="F:DNA binding"/>
    <property type="evidence" value="ECO:0007669"/>
    <property type="project" value="UniProtKB-KW"/>
</dbReference>
<feature type="compositionally biased region" description="Polar residues" evidence="9">
    <location>
        <begin position="220"/>
        <end position="230"/>
    </location>
</feature>
<feature type="domain" description="C2H2-type" evidence="10">
    <location>
        <begin position="917"/>
        <end position="944"/>
    </location>
</feature>
<evidence type="ECO:0000259" key="10">
    <source>
        <dbReference type="PROSITE" id="PS50157"/>
    </source>
</evidence>
<feature type="compositionally biased region" description="Pro residues" evidence="9">
    <location>
        <begin position="443"/>
        <end position="453"/>
    </location>
</feature>
<dbReference type="PROSITE" id="PS00028">
    <property type="entry name" value="ZINC_FINGER_C2H2_1"/>
    <property type="match status" value="7"/>
</dbReference>
<evidence type="ECO:0000256" key="1">
    <source>
        <dbReference type="ARBA" id="ARBA00004123"/>
    </source>
</evidence>
<dbReference type="PANTHER" id="PTHR16515:SF49">
    <property type="entry name" value="GASTRULA ZINC FINGER PROTEIN XLCGF49.1-LIKE-RELATED"/>
    <property type="match status" value="1"/>
</dbReference>
<feature type="region of interest" description="Disordered" evidence="9">
    <location>
        <begin position="1"/>
        <end position="27"/>
    </location>
</feature>
<dbReference type="SMART" id="SM00355">
    <property type="entry name" value="ZnF_C2H2"/>
    <property type="match status" value="7"/>
</dbReference>
<dbReference type="FunFam" id="3.30.160.60:FF:000446">
    <property type="entry name" value="Zinc finger protein"/>
    <property type="match status" value="1"/>
</dbReference>
<evidence type="ECO:0000256" key="3">
    <source>
        <dbReference type="ARBA" id="ARBA00022737"/>
    </source>
</evidence>
<keyword evidence="7" id="KW-0539">Nucleus</keyword>
<dbReference type="FunFam" id="3.30.160.60:FF:000448">
    <property type="entry name" value="RE1-silencing transcription factor A"/>
    <property type="match status" value="1"/>
</dbReference>
<feature type="domain" description="C2H2-type" evidence="10">
    <location>
        <begin position="861"/>
        <end position="888"/>
    </location>
</feature>
<dbReference type="InterPro" id="IPR022755">
    <property type="entry name" value="Znf_C2H2_jaz"/>
</dbReference>
<evidence type="ECO:0000256" key="8">
    <source>
        <dbReference type="PROSITE-ProRule" id="PRU00042"/>
    </source>
</evidence>